<evidence type="ECO:0000313" key="1">
    <source>
        <dbReference type="Proteomes" id="UP000887566"/>
    </source>
</evidence>
<keyword evidence="1" id="KW-1185">Reference proteome</keyword>
<dbReference type="AlphaFoldDB" id="A0A914VHP6"/>
<dbReference type="WBParaSite" id="PSAMB.scaffold1982size30504.g15876.t1">
    <property type="protein sequence ID" value="PSAMB.scaffold1982size30504.g15876.t1"/>
    <property type="gene ID" value="PSAMB.scaffold1982size30504.g15876"/>
</dbReference>
<evidence type="ECO:0000313" key="2">
    <source>
        <dbReference type="WBParaSite" id="PSAMB.scaffold1982size30504.g15876.t1"/>
    </source>
</evidence>
<accession>A0A914VHP6</accession>
<dbReference type="Proteomes" id="UP000887566">
    <property type="component" value="Unplaced"/>
</dbReference>
<organism evidence="1 2">
    <name type="scientific">Plectus sambesii</name>
    <dbReference type="NCBI Taxonomy" id="2011161"/>
    <lineage>
        <taxon>Eukaryota</taxon>
        <taxon>Metazoa</taxon>
        <taxon>Ecdysozoa</taxon>
        <taxon>Nematoda</taxon>
        <taxon>Chromadorea</taxon>
        <taxon>Plectida</taxon>
        <taxon>Plectina</taxon>
        <taxon>Plectoidea</taxon>
        <taxon>Plectidae</taxon>
        <taxon>Plectus</taxon>
    </lineage>
</organism>
<proteinExistence type="predicted"/>
<protein>
    <submittedName>
        <fullName evidence="2">Uncharacterized protein</fullName>
    </submittedName>
</protein>
<reference evidence="2" key="1">
    <citation type="submission" date="2022-11" db="UniProtKB">
        <authorList>
            <consortium name="WormBaseParasite"/>
        </authorList>
    </citation>
    <scope>IDENTIFICATION</scope>
</reference>
<name>A0A914VHP6_9BILA</name>
<sequence>MCVSSQASTSTVTTAFSEPLLTSILHHASGASSPTTPTQNLSHAVQLFSTRTSTNLLSISCETKYPCQQHLWMFSILLLLSTSRKLRKLPPKFDRRRSASPPTLSSYYYFVAP</sequence>